<evidence type="ECO:0000313" key="2">
    <source>
        <dbReference type="EMBL" id="KIZ05377.1"/>
    </source>
</evidence>
<dbReference type="KEGG" id="mng:MNEG_2581"/>
<feature type="coiled-coil region" evidence="1">
    <location>
        <begin position="71"/>
        <end position="105"/>
    </location>
</feature>
<evidence type="ECO:0000256" key="1">
    <source>
        <dbReference type="SAM" id="Coils"/>
    </source>
</evidence>
<proteinExistence type="predicted"/>
<feature type="coiled-coil region" evidence="1">
    <location>
        <begin position="12"/>
        <end position="46"/>
    </location>
</feature>
<name>A0A0D2MYE2_9CHLO</name>
<gene>
    <name evidence="2" type="ORF">MNEG_2581</name>
</gene>
<sequence>MRQQNDALVRVLERERQRADKAVVQVSELQAALKELQIENQVALSTLRQDNAGLRALVRRLQAGTGYEPVFEAYEAELHRMQASAAAAEAANAALASELASSELELRAALSREKRGVGGAGLRRRHGSADGTCGIMQEAEDAEVVQRAVAAAAPGRIRSTSPSRRGCAAACGGGGGSGVGAGSPDAQGVRVLRQNMRRLETRAAALEEELAVSQRRCLALLRYQHAFDGVSQRLRRAEADSRRTENAAAAAHTRADEAEARLSAAEARAAALQSERDGLEAAQMVMARQLDEFGAQLADLRRGTRGQRFLAGTATDAAAAPPGLAATATPPIAQRRAGRLALSPAAGHGHSSAQPLISQVGDLLLTLTSAVRSFRQFRNATATHRTSRAAANEPAAISGEPFSARVLSVTASGGPVYEWKAIAAASQDKLTVEANTTANVTFTTRYQRNETAFAPYTLKGQVELRNLKAEHVVLDGPVKVVVSLKRPPGVTTGPEVIQTPVYAACGKVAPIKVPARRGSHAGTIKCSFETSLPQAEALMRAAEAAREAAAAAAALGSQEAGRLSNGTEAAAAAAAQDATAPGNATADQAAKGVSNSTGFAPANPSTITNTSAVPASDAAAVTANGSSTVSVASIDGGAANAAATAATEASIANTAAGVLPAYTVVGAVPSGSAAAGPGVDAAALTAAAAAEPIVPDVSISVLATPLTGAASSASDAAAAAAPAVSEPYKAIFEVPEKACVVASEALNGPLAKYLIPSSSSITQGLRTICGSGGQYSYDAQLGNFDASACGTNTLTNAPGVAHGGAAAPVDTASAATVHINVVGCNHTRIARPDISITKLQVVNLFNTTWRVLAHAAPATLEAGAGGGRVLRVPVNGTAAARFVVNLVKGPPQELGYRLRGEISVATASLIPSVLSVARVAITSAAGATSYVDLHCPPPVIIGSTRCAFDAPWPAGGAGSVQAQLRTFASRAWDVTSGTPKAFDFSRAQDMDLGACVSVERTYTGRSIINGTHWVAPGKPLAGLVSGVDSLLGTVGVNLTHYGLPASSVGEITRLLNLPVGRRRRVLLAGGEGEVLVGRAANANATSAVMGGSEAEDVSDPFDAAALALMPFVHPLKVLSGAVPPGPRSGNPLKFCSNHTLSWTELFGGAKVDACGDMYNALSNLLITPDFSGAGAQPVLSRNVSLPVLIAGCALTPTAKLLAMHSAAAKAHTWSVSAQPQDKKTIDISQPSHKPAVAKFQVTFNRTTTLTNFTLEPAMVLLNPFAKPLNVAGVYATISINGLPDVVSALLCKGAVNGSTSFVLPPTPSAGVPVPIGCVGSIPLPGPAIGTISVTTVTTSAGNITSPHALFDTISGVDDISAEEGRCATVTGAFAGGRPAGSVGPAPVVAGLVPAKVGGNMPPQSKVELCEPRKFVFNATFGPFADKFTSCGSFMARYVATIPGARKSSSASTPINVRGCAAPLPLLSLASLKPVNVVSSYAWSVTRKLVPQATPKFNGLLSLRHDQSQLLDHVVSFTRSPASKAAVSKHHAVGVVNITNPSDKLTLAIAGVHVLLVHKGAPNITLNAKCPGSGKGGAVSLRPLETLRCTFDGVVADARPSLAQAVALLADGRHASSTNAPRALSFQNAQNASEGDCANVWDDFRLLSSPWVAKAGSLQAANLRYVGEQPPSIELGEAPLRIW</sequence>
<accession>A0A0D2MYE2</accession>
<keyword evidence="3" id="KW-1185">Reference proteome</keyword>
<dbReference type="EMBL" id="KK100515">
    <property type="protein sequence ID" value="KIZ05377.1"/>
    <property type="molecule type" value="Genomic_DNA"/>
</dbReference>
<reference evidence="2 3" key="1">
    <citation type="journal article" date="2013" name="BMC Genomics">
        <title>Reconstruction of the lipid metabolism for the microalga Monoraphidium neglectum from its genome sequence reveals characteristics suitable for biofuel production.</title>
        <authorList>
            <person name="Bogen C."/>
            <person name="Al-Dilaimi A."/>
            <person name="Albersmeier A."/>
            <person name="Wichmann J."/>
            <person name="Grundmann M."/>
            <person name="Rupp O."/>
            <person name="Lauersen K.J."/>
            <person name="Blifernez-Klassen O."/>
            <person name="Kalinowski J."/>
            <person name="Goesmann A."/>
            <person name="Mussgnug J.H."/>
            <person name="Kruse O."/>
        </authorList>
    </citation>
    <scope>NUCLEOTIDE SEQUENCE [LARGE SCALE GENOMIC DNA]</scope>
    <source>
        <strain evidence="2 3">SAG 48.87</strain>
    </source>
</reference>
<dbReference type="RefSeq" id="XP_013904396.1">
    <property type="nucleotide sequence ID" value="XM_014048942.1"/>
</dbReference>
<dbReference type="Proteomes" id="UP000054498">
    <property type="component" value="Unassembled WGS sequence"/>
</dbReference>
<feature type="coiled-coil region" evidence="1">
    <location>
        <begin position="248"/>
        <end position="282"/>
    </location>
</feature>
<dbReference type="GeneID" id="25735459"/>
<dbReference type="OrthoDB" id="10563435at2759"/>
<protein>
    <submittedName>
        <fullName evidence="2">Uncharacterized protein</fullName>
    </submittedName>
</protein>
<keyword evidence="1" id="KW-0175">Coiled coil</keyword>
<evidence type="ECO:0000313" key="3">
    <source>
        <dbReference type="Proteomes" id="UP000054498"/>
    </source>
</evidence>
<organism evidence="2 3">
    <name type="scientific">Monoraphidium neglectum</name>
    <dbReference type="NCBI Taxonomy" id="145388"/>
    <lineage>
        <taxon>Eukaryota</taxon>
        <taxon>Viridiplantae</taxon>
        <taxon>Chlorophyta</taxon>
        <taxon>core chlorophytes</taxon>
        <taxon>Chlorophyceae</taxon>
        <taxon>CS clade</taxon>
        <taxon>Sphaeropleales</taxon>
        <taxon>Selenastraceae</taxon>
        <taxon>Monoraphidium</taxon>
    </lineage>
</organism>
<feature type="coiled-coil region" evidence="1">
    <location>
        <begin position="189"/>
        <end position="216"/>
    </location>
</feature>